<dbReference type="GO" id="GO:0042981">
    <property type="term" value="P:regulation of apoptotic process"/>
    <property type="evidence" value="ECO:0007669"/>
    <property type="project" value="InterPro"/>
</dbReference>
<proteinExistence type="predicted"/>
<accession>A0A672ZKA0</accession>
<keyword evidence="3" id="KW-1185">Reference proteome</keyword>
<dbReference type="InParanoid" id="A0A672ZKA0"/>
<evidence type="ECO:0000313" key="2">
    <source>
        <dbReference type="Ensembl" id="ENSSORP00005016903.1"/>
    </source>
</evidence>
<reference evidence="2" key="1">
    <citation type="submission" date="2019-06" db="EMBL/GenBank/DDBJ databases">
        <authorList>
            <consortium name="Wellcome Sanger Institute Data Sharing"/>
        </authorList>
    </citation>
    <scope>NUCLEOTIDE SEQUENCE [LARGE SCALE GENOMIC DNA]</scope>
</reference>
<organism evidence="2 3">
    <name type="scientific">Sphaeramia orbicularis</name>
    <name type="common">orbiculate cardinalfish</name>
    <dbReference type="NCBI Taxonomy" id="375764"/>
    <lineage>
        <taxon>Eukaryota</taxon>
        <taxon>Metazoa</taxon>
        <taxon>Chordata</taxon>
        <taxon>Craniata</taxon>
        <taxon>Vertebrata</taxon>
        <taxon>Euteleostomi</taxon>
        <taxon>Actinopterygii</taxon>
        <taxon>Neopterygii</taxon>
        <taxon>Teleostei</taxon>
        <taxon>Neoteleostei</taxon>
        <taxon>Acanthomorphata</taxon>
        <taxon>Gobiaria</taxon>
        <taxon>Kurtiformes</taxon>
        <taxon>Apogonoidei</taxon>
        <taxon>Apogonidae</taxon>
        <taxon>Apogoninae</taxon>
        <taxon>Sphaeramia</taxon>
    </lineage>
</organism>
<dbReference type="InterPro" id="IPR011029">
    <property type="entry name" value="DEATH-like_dom_sf"/>
</dbReference>
<dbReference type="InterPro" id="IPR001315">
    <property type="entry name" value="CARD"/>
</dbReference>
<dbReference type="Gene3D" id="1.10.533.10">
    <property type="entry name" value="Death Domain, Fas"/>
    <property type="match status" value="2"/>
</dbReference>
<dbReference type="SUPFAM" id="SSF47986">
    <property type="entry name" value="DEATH domain"/>
    <property type="match status" value="1"/>
</dbReference>
<evidence type="ECO:0000313" key="3">
    <source>
        <dbReference type="Proteomes" id="UP000472271"/>
    </source>
</evidence>
<reference evidence="2" key="3">
    <citation type="submission" date="2025-09" db="UniProtKB">
        <authorList>
            <consortium name="Ensembl"/>
        </authorList>
    </citation>
    <scope>IDENTIFICATION</scope>
</reference>
<evidence type="ECO:0000259" key="1">
    <source>
        <dbReference type="PROSITE" id="PS50209"/>
    </source>
</evidence>
<feature type="domain" description="CARD" evidence="1">
    <location>
        <begin position="96"/>
        <end position="186"/>
    </location>
</feature>
<protein>
    <recommendedName>
        <fullName evidence="1">CARD domain-containing protein</fullName>
    </recommendedName>
</protein>
<dbReference type="Ensembl" id="ENSSORT00005017416.1">
    <property type="protein sequence ID" value="ENSSORP00005016903.1"/>
    <property type="gene ID" value="ENSSORG00005008534.1"/>
</dbReference>
<name>A0A672ZKA0_9TELE</name>
<sequence length="206" mass="23431">MGREIDLLQQLSVLSVVELQKVNWCLSQKVLQDFPPIPPDWLGSSKASHTVKTKVRCYQEEGAKKILTEILRLMKPHSYECRFHIVAPPINSQAPKADFDPDFVRTHRRELISRMQCPIDVLNVLKYRQILNAANKEVISIFAGLKNKNRALVDLVLSMGEEAQNIFCQALSQSEPFLFHDLDHHPISDKVSSLITIAVVVSQSYK</sequence>
<dbReference type="PROSITE" id="PS50209">
    <property type="entry name" value="CARD"/>
    <property type="match status" value="1"/>
</dbReference>
<dbReference type="SMART" id="SM00114">
    <property type="entry name" value="CARD"/>
    <property type="match status" value="1"/>
</dbReference>
<dbReference type="Pfam" id="PF00619">
    <property type="entry name" value="CARD"/>
    <property type="match status" value="1"/>
</dbReference>
<dbReference type="CDD" id="cd01671">
    <property type="entry name" value="CARD"/>
    <property type="match status" value="1"/>
</dbReference>
<reference evidence="2" key="2">
    <citation type="submission" date="2025-08" db="UniProtKB">
        <authorList>
            <consortium name="Ensembl"/>
        </authorList>
    </citation>
    <scope>IDENTIFICATION</scope>
</reference>
<dbReference type="AlphaFoldDB" id="A0A672ZKA0"/>
<dbReference type="Proteomes" id="UP000472271">
    <property type="component" value="Chromosome 4"/>
</dbReference>